<dbReference type="HOGENOM" id="CLU_1949701_0_0_1"/>
<proteinExistence type="predicted"/>
<dbReference type="InParanoid" id="A0A0C3P6Z9"/>
<reference evidence="2" key="2">
    <citation type="submission" date="2015-01" db="EMBL/GenBank/DDBJ databases">
        <title>Evolutionary Origins and Diversification of the Mycorrhizal Mutualists.</title>
        <authorList>
            <consortium name="DOE Joint Genome Institute"/>
            <consortium name="Mycorrhizal Genomics Consortium"/>
            <person name="Kohler A."/>
            <person name="Kuo A."/>
            <person name="Nagy L.G."/>
            <person name="Floudas D."/>
            <person name="Copeland A."/>
            <person name="Barry K.W."/>
            <person name="Cichocki N."/>
            <person name="Veneault-Fourrey C."/>
            <person name="LaButti K."/>
            <person name="Lindquist E.A."/>
            <person name="Lipzen A."/>
            <person name="Lundell T."/>
            <person name="Morin E."/>
            <person name="Murat C."/>
            <person name="Riley R."/>
            <person name="Ohm R."/>
            <person name="Sun H."/>
            <person name="Tunlid A."/>
            <person name="Henrissat B."/>
            <person name="Grigoriev I.V."/>
            <person name="Hibbett D.S."/>
            <person name="Martin F."/>
        </authorList>
    </citation>
    <scope>NUCLEOTIDE SEQUENCE [LARGE SCALE GENOMIC DNA]</scope>
    <source>
        <strain evidence="2">Marx 270</strain>
    </source>
</reference>
<protein>
    <submittedName>
        <fullName evidence="1">Uncharacterized protein</fullName>
    </submittedName>
</protein>
<evidence type="ECO:0000313" key="2">
    <source>
        <dbReference type="Proteomes" id="UP000054217"/>
    </source>
</evidence>
<accession>A0A0C3P6Z9</accession>
<keyword evidence="2" id="KW-1185">Reference proteome</keyword>
<gene>
    <name evidence="1" type="ORF">M404DRAFT_617842</name>
</gene>
<dbReference type="AlphaFoldDB" id="A0A0C3P6Z9"/>
<evidence type="ECO:0000313" key="1">
    <source>
        <dbReference type="EMBL" id="KIO03346.1"/>
    </source>
</evidence>
<reference evidence="1 2" key="1">
    <citation type="submission" date="2014-04" db="EMBL/GenBank/DDBJ databases">
        <authorList>
            <consortium name="DOE Joint Genome Institute"/>
            <person name="Kuo A."/>
            <person name="Kohler A."/>
            <person name="Costa M.D."/>
            <person name="Nagy L.G."/>
            <person name="Floudas D."/>
            <person name="Copeland A."/>
            <person name="Barry K.W."/>
            <person name="Cichocki N."/>
            <person name="Veneault-Fourrey C."/>
            <person name="LaButti K."/>
            <person name="Lindquist E.A."/>
            <person name="Lipzen A."/>
            <person name="Lundell T."/>
            <person name="Morin E."/>
            <person name="Murat C."/>
            <person name="Sun H."/>
            <person name="Tunlid A."/>
            <person name="Henrissat B."/>
            <person name="Grigoriev I.V."/>
            <person name="Hibbett D.S."/>
            <person name="Martin F."/>
            <person name="Nordberg H.P."/>
            <person name="Cantor M.N."/>
            <person name="Hua S.X."/>
        </authorList>
    </citation>
    <scope>NUCLEOTIDE SEQUENCE [LARGE SCALE GENOMIC DNA]</scope>
    <source>
        <strain evidence="1 2">Marx 270</strain>
    </source>
</reference>
<organism evidence="1 2">
    <name type="scientific">Pisolithus tinctorius Marx 270</name>
    <dbReference type="NCBI Taxonomy" id="870435"/>
    <lineage>
        <taxon>Eukaryota</taxon>
        <taxon>Fungi</taxon>
        <taxon>Dikarya</taxon>
        <taxon>Basidiomycota</taxon>
        <taxon>Agaricomycotina</taxon>
        <taxon>Agaricomycetes</taxon>
        <taxon>Agaricomycetidae</taxon>
        <taxon>Boletales</taxon>
        <taxon>Sclerodermatineae</taxon>
        <taxon>Pisolithaceae</taxon>
        <taxon>Pisolithus</taxon>
    </lineage>
</organism>
<dbReference type="Proteomes" id="UP000054217">
    <property type="component" value="Unassembled WGS sequence"/>
</dbReference>
<name>A0A0C3P6Z9_PISTI</name>
<dbReference type="EMBL" id="KN831976">
    <property type="protein sequence ID" value="KIO03346.1"/>
    <property type="molecule type" value="Genomic_DNA"/>
</dbReference>
<sequence>MQFGTSLSFDYYIRNQKLNDSLISRTLGFVTVFLTSSPKSTIWGNSCMRVVRLSFERCVLHINMWRRSGDKIFLCQVDGTAYERLIVRVGNSVATFPALRIAQFYNMKRRKLGRQFGLQLCKHETRTKF</sequence>